<evidence type="ECO:0000313" key="2">
    <source>
        <dbReference type="Proteomes" id="UP001629235"/>
    </source>
</evidence>
<comment type="caution">
    <text evidence="1">The sequence shown here is derived from an EMBL/GenBank/DDBJ whole genome shotgun (WGS) entry which is preliminary data.</text>
</comment>
<dbReference type="EMBL" id="JAQQDW010000018">
    <property type="protein sequence ID" value="MFM0104096.1"/>
    <property type="molecule type" value="Genomic_DNA"/>
</dbReference>
<reference evidence="1 2" key="1">
    <citation type="journal article" date="2024" name="Chem. Sci.">
        <title>Discovery of megapolipeptins by genome mining of a Burkholderiales bacteria collection.</title>
        <authorList>
            <person name="Paulo B.S."/>
            <person name="Recchia M.J.J."/>
            <person name="Lee S."/>
            <person name="Fergusson C.H."/>
            <person name="Romanowski S.B."/>
            <person name="Hernandez A."/>
            <person name="Krull N."/>
            <person name="Liu D.Y."/>
            <person name="Cavanagh H."/>
            <person name="Bos A."/>
            <person name="Gray C.A."/>
            <person name="Murphy B.T."/>
            <person name="Linington R.G."/>
            <person name="Eustaquio A.S."/>
        </authorList>
    </citation>
    <scope>NUCLEOTIDE SEQUENCE [LARGE SCALE GENOMIC DNA]</scope>
    <source>
        <strain evidence="1 2">RL18-126-BIB-B</strain>
    </source>
</reference>
<keyword evidence="2" id="KW-1185">Reference proteome</keyword>
<accession>A0ACC7NE96</accession>
<evidence type="ECO:0000313" key="1">
    <source>
        <dbReference type="EMBL" id="MFM0104096.1"/>
    </source>
</evidence>
<dbReference type="Proteomes" id="UP001629235">
    <property type="component" value="Unassembled WGS sequence"/>
</dbReference>
<organism evidence="1 2">
    <name type="scientific">Paraburkholderia rhynchosiae</name>
    <dbReference type="NCBI Taxonomy" id="487049"/>
    <lineage>
        <taxon>Bacteria</taxon>
        <taxon>Pseudomonadati</taxon>
        <taxon>Pseudomonadota</taxon>
        <taxon>Betaproteobacteria</taxon>
        <taxon>Burkholderiales</taxon>
        <taxon>Burkholderiaceae</taxon>
        <taxon>Paraburkholderia</taxon>
    </lineage>
</organism>
<protein>
    <submittedName>
        <fullName evidence="1">Uncharacterized protein</fullName>
    </submittedName>
</protein>
<name>A0ACC7NE96_9BURK</name>
<proteinExistence type="predicted"/>
<sequence>MRDFETGLIQNGMAAQHLDKQILSAQRFTDPFVQGERALLDERLGRRHADPSRHLAVLAACRKPVMRYLACERIAQNGAITDRVLDDSMNALRMMPAADLGGQQFGAAVFPAFTVPYETGELILPLFKSKNEITVEPPLFGGWMKKIGKDMLGHMANSVTRQV</sequence>
<gene>
    <name evidence="1" type="ORF">PQR01_11570</name>
</gene>